<dbReference type="GO" id="GO:0005634">
    <property type="term" value="C:nucleus"/>
    <property type="evidence" value="ECO:0007669"/>
    <property type="project" value="TreeGrafter"/>
</dbReference>
<dbReference type="InterPro" id="IPR004875">
    <property type="entry name" value="DDE_SF_endonuclease_dom"/>
</dbReference>
<sequence>MRPRKRNQNRYKNEERKFFLNKFKATHGVSERQFCHNKLAFSTWQGWRTNEAKILASKRHGRLATLGGQGLRELIPFKNELLAFMRDRQGTERYVRVFHLMRWNDAVGYNSFRTLLLRFSYRHRFRHRVPCKSNLSQQVLDDVWLGYAASFWNKYSEYDKSKILNVDETGVFYDMPPGKTLAEIRMSSKVSDGEKHSDRLIAVLTIRADGKRSLYDVSLCLHCTRVKLPLLFILKGQPGGVIERQELDTYPRGHHYAVQTNVWMDERVWSNYLDEELAPQVEDASVLLVDNLACHVSDSSYDKVAETLFSVVEPLPPNSTSRCQPLDVGVMGPLKAMLKTALLLEEDDRIGDEVFTAQEKRLTMDRNQINPKKKPRRCYTHAVKLAVLFKMHTASIRDIEAATGIPKSNVARWMQQAHQLLLHDGPLKRYNLSGAGRPHELPDMAALVAYMHKLRAAERAVTCTHLVNFLKQHHRPWLDEYFAAKRAGYNSLLRLLQRSDLEAIRAEFAADYNKAFSGFSAEAVINVDETGITYDMPPHAIWSVHGGSAKISAGEKNSYRMTAVLVVRSNGEKLPIQFIMRGKQGGGIETAEFDGFPIAHHYAVQDKAWMDSRVWALYLREVLKPQVREPTVLLLDNFDPHDVGIMAPFKRHMRNLWLEEELIEGSDIEEDVDMMTVPAQKKRLAMIHRAIKAWARITPGEIRRSFAKAIPQ</sequence>
<protein>
    <recommendedName>
        <fullName evidence="1">DDE-1 domain-containing protein</fullName>
    </recommendedName>
</protein>
<evidence type="ECO:0000313" key="3">
    <source>
        <dbReference type="Proteomes" id="UP000284702"/>
    </source>
</evidence>
<gene>
    <name evidence="2" type="ORF">B5M09_010244</name>
</gene>
<dbReference type="AlphaFoldDB" id="A0A3R7WBI6"/>
<feature type="domain" description="DDE-1" evidence="1">
    <location>
        <begin position="221"/>
        <end position="343"/>
    </location>
</feature>
<keyword evidence="3" id="KW-1185">Reference proteome</keyword>
<comment type="caution">
    <text evidence="2">The sequence shown here is derived from an EMBL/GenBank/DDBJ whole genome shotgun (WGS) entry which is preliminary data.</text>
</comment>
<dbReference type="VEuPathDB" id="FungiDB:H257_02887"/>
<dbReference type="InterPro" id="IPR050863">
    <property type="entry name" value="CenT-Element_Derived"/>
</dbReference>
<dbReference type="PANTHER" id="PTHR19303:SF57">
    <property type="entry name" value="HTH CENPB-TYPE DOMAIN-CONTAINING PROTEIN"/>
    <property type="match status" value="1"/>
</dbReference>
<dbReference type="Pfam" id="PF03184">
    <property type="entry name" value="DDE_1"/>
    <property type="match status" value="2"/>
</dbReference>
<evidence type="ECO:0000259" key="1">
    <source>
        <dbReference type="Pfam" id="PF03184"/>
    </source>
</evidence>
<name>A0A3R7WBI6_APHAT</name>
<dbReference type="EMBL" id="MZMZ02003736">
    <property type="protein sequence ID" value="RQM20817.1"/>
    <property type="molecule type" value="Genomic_DNA"/>
</dbReference>
<dbReference type="VEuPathDB" id="FungiDB:H257_09096"/>
<proteinExistence type="predicted"/>
<feature type="domain" description="DDE-1" evidence="1">
    <location>
        <begin position="560"/>
        <end position="641"/>
    </location>
</feature>
<reference evidence="2" key="1">
    <citation type="submission" date="2018-07" db="EMBL/GenBank/DDBJ databases">
        <title>Annotation of Aphanomyces astaci genome assembly.</title>
        <authorList>
            <person name="Studholme D.J."/>
        </authorList>
    </citation>
    <scope>NUCLEOTIDE SEQUENCE [LARGE SCALE GENOMIC DNA]</scope>
    <source>
        <strain evidence="2">Pc</strain>
    </source>
</reference>
<accession>A0A3R7WBI6</accession>
<evidence type="ECO:0000313" key="2">
    <source>
        <dbReference type="EMBL" id="RQM20817.1"/>
    </source>
</evidence>
<dbReference type="PANTHER" id="PTHR19303">
    <property type="entry name" value="TRANSPOSON"/>
    <property type="match status" value="1"/>
</dbReference>
<dbReference type="Proteomes" id="UP000284702">
    <property type="component" value="Unassembled WGS sequence"/>
</dbReference>
<dbReference type="GO" id="GO:0003677">
    <property type="term" value="F:DNA binding"/>
    <property type="evidence" value="ECO:0007669"/>
    <property type="project" value="TreeGrafter"/>
</dbReference>
<organism evidence="2 3">
    <name type="scientific">Aphanomyces astaci</name>
    <name type="common">Crayfish plague agent</name>
    <dbReference type="NCBI Taxonomy" id="112090"/>
    <lineage>
        <taxon>Eukaryota</taxon>
        <taxon>Sar</taxon>
        <taxon>Stramenopiles</taxon>
        <taxon>Oomycota</taxon>
        <taxon>Saprolegniomycetes</taxon>
        <taxon>Saprolegniales</taxon>
        <taxon>Verrucalvaceae</taxon>
        <taxon>Aphanomyces</taxon>
    </lineage>
</organism>